<dbReference type="Pfam" id="PF00170">
    <property type="entry name" value="bZIP_1"/>
    <property type="match status" value="1"/>
</dbReference>
<dbReference type="STRING" id="4558.A0A1W0W2W1"/>
<dbReference type="SUPFAM" id="SSF57959">
    <property type="entry name" value="Leucine zipper domain"/>
    <property type="match status" value="1"/>
</dbReference>
<keyword evidence="3" id="KW-0805">Transcription regulation</keyword>
<evidence type="ECO:0000256" key="5">
    <source>
        <dbReference type="ARBA" id="ARBA00023163"/>
    </source>
</evidence>
<dbReference type="ExpressionAtlas" id="A0A1W0W2W1">
    <property type="expression patterns" value="baseline and differential"/>
</dbReference>
<dbReference type="InterPro" id="IPR004827">
    <property type="entry name" value="bZIP"/>
</dbReference>
<dbReference type="PROSITE" id="PS50217">
    <property type="entry name" value="BZIP"/>
    <property type="match status" value="1"/>
</dbReference>
<evidence type="ECO:0000256" key="4">
    <source>
        <dbReference type="ARBA" id="ARBA00023125"/>
    </source>
</evidence>
<dbReference type="AlphaFoldDB" id="A0A1W0W2W1"/>
<dbReference type="Gene3D" id="1.20.5.170">
    <property type="match status" value="1"/>
</dbReference>
<dbReference type="PROSITE" id="PS00036">
    <property type="entry name" value="BZIP_BASIC"/>
    <property type="match status" value="1"/>
</dbReference>
<feature type="compositionally biased region" description="Polar residues" evidence="7">
    <location>
        <begin position="455"/>
        <end position="467"/>
    </location>
</feature>
<keyword evidence="4" id="KW-0238">DNA-binding</keyword>
<dbReference type="EMBL" id="CM000761">
    <property type="protein sequence ID" value="OQU88693.1"/>
    <property type="molecule type" value="Genomic_DNA"/>
</dbReference>
<keyword evidence="5" id="KW-0804">Transcription</keyword>
<feature type="compositionally biased region" description="Low complexity" evidence="7">
    <location>
        <begin position="241"/>
        <end position="250"/>
    </location>
</feature>
<keyword evidence="10" id="KW-1185">Reference proteome</keyword>
<dbReference type="GO" id="GO:0006355">
    <property type="term" value="P:regulation of DNA-templated transcription"/>
    <property type="evidence" value="ECO:0000318"/>
    <property type="project" value="GO_Central"/>
</dbReference>
<dbReference type="FunFam" id="1.20.5.170:FF:000020">
    <property type="entry name" value="BZIP transcription factor"/>
    <property type="match status" value="1"/>
</dbReference>
<evidence type="ECO:0000256" key="7">
    <source>
        <dbReference type="SAM" id="MobiDB-lite"/>
    </source>
</evidence>
<evidence type="ECO:0000256" key="6">
    <source>
        <dbReference type="ARBA" id="ARBA00023242"/>
    </source>
</evidence>
<dbReference type="FunCoup" id="A0A1W0W2W1">
    <property type="interactions" value="177"/>
</dbReference>
<feature type="compositionally biased region" description="Basic and acidic residues" evidence="7">
    <location>
        <begin position="626"/>
        <end position="636"/>
    </location>
</feature>
<sequence length="660" mass="68964">MTDKVGSQQSTFSSLTRVTYQARRAATGRLAPVAQGPRPSTTRAAGRFPSGLGACRAVLLRAATQGRGSRRVRLSPHVRTTSHPPTPTDSRARSPTLTHRAHHLYGVPSPPSSLTARPPNDYLSLHWHHRPSPPPPVIAYASPAPRTHPRPSVADAWARVPKSAVTVSIPLADAPGPAEAQANRVTPRRRAAVLRAHGKAYTGTGGGRAPNPSEAGAFLLLAGTAAAGWLLPHTAPPVGSPPATRSTRPTTPKPTDRHRCSLARFRPGRTGGLQISSPAPRGLTDPHGVQPKPPEPPAAAAVVAAAAAAVPPQTHAEWAASLQAYYAAAGHHPYAWPAQHLMAAAAAGAPFGTPVPFPVYHPGAAAAYYAHASMAAGVPYPTSEAVPAVVPAAPLPEGKGKGKGGGASPEKGSSGAPSGEDASRSGDSGSDESSDTRDDDTDHKDSSAPKKRKSGNTSAEGEPSQTAVVRYAAVESPYPTKGRSASKLPVSAPGRAALPSATPNLNIGMDIWNASPALAVPAVQGEANPGLALARRDGVTQLDERELKRERRKQSNRESARRSRLRKQQECEELARKVADLTTENSALRAELDNLKKACQDMEAENSRLLGPSVTTTLGMSIDPPKVQHHDDEGQLHKKSSNNSNGNYAGVSHKPEANTR</sequence>
<dbReference type="Pfam" id="PF16596">
    <property type="entry name" value="MFMR_assoc"/>
    <property type="match status" value="1"/>
</dbReference>
<organism evidence="9 10">
    <name type="scientific">Sorghum bicolor</name>
    <name type="common">Sorghum</name>
    <name type="synonym">Sorghum vulgare</name>
    <dbReference type="NCBI Taxonomy" id="4558"/>
    <lineage>
        <taxon>Eukaryota</taxon>
        <taxon>Viridiplantae</taxon>
        <taxon>Streptophyta</taxon>
        <taxon>Embryophyta</taxon>
        <taxon>Tracheophyta</taxon>
        <taxon>Spermatophyta</taxon>
        <taxon>Magnoliopsida</taxon>
        <taxon>Liliopsida</taxon>
        <taxon>Poales</taxon>
        <taxon>Poaceae</taxon>
        <taxon>PACMAD clade</taxon>
        <taxon>Panicoideae</taxon>
        <taxon>Andropogonodae</taxon>
        <taxon>Andropogoneae</taxon>
        <taxon>Sorghinae</taxon>
        <taxon>Sorghum</taxon>
    </lineage>
</organism>
<proteinExistence type="inferred from homology"/>
<evidence type="ECO:0000313" key="9">
    <source>
        <dbReference type="EMBL" id="OQU88693.1"/>
    </source>
</evidence>
<dbReference type="InParanoid" id="A0A1W0W2W1"/>
<feature type="region of interest" description="Disordered" evidence="7">
    <location>
        <begin position="535"/>
        <end position="570"/>
    </location>
</feature>
<gene>
    <name evidence="9" type="ORF">SORBI_3002G076100</name>
</gene>
<comment type="subcellular location">
    <subcellularLocation>
        <location evidence="1">Nucleus</location>
    </subcellularLocation>
</comment>
<feature type="compositionally biased region" description="Basic and acidic residues" evidence="7">
    <location>
        <begin position="434"/>
        <end position="448"/>
    </location>
</feature>
<protein>
    <recommendedName>
        <fullName evidence="8">BZIP domain-containing protein</fullName>
    </recommendedName>
</protein>
<dbReference type="Proteomes" id="UP000000768">
    <property type="component" value="Chromosome 2"/>
</dbReference>
<feature type="region of interest" description="Disordered" evidence="7">
    <location>
        <begin position="604"/>
        <end position="660"/>
    </location>
</feature>
<feature type="region of interest" description="Disordered" evidence="7">
    <location>
        <begin position="65"/>
        <end position="95"/>
    </location>
</feature>
<dbReference type="InterPro" id="IPR046347">
    <property type="entry name" value="bZIP_sf"/>
</dbReference>
<reference evidence="9 10" key="1">
    <citation type="journal article" date="2009" name="Nature">
        <title>The Sorghum bicolor genome and the diversification of grasses.</title>
        <authorList>
            <person name="Paterson A.H."/>
            <person name="Bowers J.E."/>
            <person name="Bruggmann R."/>
            <person name="Dubchak I."/>
            <person name="Grimwood J."/>
            <person name="Gundlach H."/>
            <person name="Haberer G."/>
            <person name="Hellsten U."/>
            <person name="Mitros T."/>
            <person name="Poliakov A."/>
            <person name="Schmutz J."/>
            <person name="Spannagl M."/>
            <person name="Tang H."/>
            <person name="Wang X."/>
            <person name="Wicker T."/>
            <person name="Bharti A.K."/>
            <person name="Chapman J."/>
            <person name="Feltus F.A."/>
            <person name="Gowik U."/>
            <person name="Grigoriev I.V."/>
            <person name="Lyons E."/>
            <person name="Maher C.A."/>
            <person name="Martis M."/>
            <person name="Narechania A."/>
            <person name="Otillar R.P."/>
            <person name="Penning B.W."/>
            <person name="Salamov A.A."/>
            <person name="Wang Y."/>
            <person name="Zhang L."/>
            <person name="Carpita N.C."/>
            <person name="Freeling M."/>
            <person name="Gingle A.R."/>
            <person name="Hash C.T."/>
            <person name="Keller B."/>
            <person name="Klein P."/>
            <person name="Kresovich S."/>
            <person name="McCann M.C."/>
            <person name="Ming R."/>
            <person name="Peterson D.G."/>
            <person name="Mehboob-ur-Rahman"/>
            <person name="Ware D."/>
            <person name="Westhoff P."/>
            <person name="Mayer K.F."/>
            <person name="Messing J."/>
            <person name="Rokhsar D.S."/>
        </authorList>
    </citation>
    <scope>NUCLEOTIDE SEQUENCE [LARGE SCALE GENOMIC DNA]</scope>
    <source>
        <strain evidence="10">cv. BTx623</strain>
    </source>
</reference>
<reference evidence="10" key="2">
    <citation type="journal article" date="2018" name="Plant J.">
        <title>The Sorghum bicolor reference genome: improved assembly, gene annotations, a transcriptome atlas, and signatures of genome organization.</title>
        <authorList>
            <person name="McCormick R.F."/>
            <person name="Truong S.K."/>
            <person name="Sreedasyam A."/>
            <person name="Jenkins J."/>
            <person name="Shu S."/>
            <person name="Sims D."/>
            <person name="Kennedy M."/>
            <person name="Amirebrahimi M."/>
            <person name="Weers B.D."/>
            <person name="McKinley B."/>
            <person name="Mattison A."/>
            <person name="Morishige D.T."/>
            <person name="Grimwood J."/>
            <person name="Schmutz J."/>
            <person name="Mullet J.E."/>
        </authorList>
    </citation>
    <scope>NUCLEOTIDE SEQUENCE [LARGE SCALE GENOMIC DNA]</scope>
    <source>
        <strain evidence="10">cv. BTx623</strain>
    </source>
</reference>
<accession>A0A1W0W2W1</accession>
<feature type="compositionally biased region" description="Low complexity" evidence="7">
    <location>
        <begin position="408"/>
        <end position="428"/>
    </location>
</feature>
<evidence type="ECO:0000259" key="8">
    <source>
        <dbReference type="PROSITE" id="PS50217"/>
    </source>
</evidence>
<dbReference type="PANTHER" id="PTHR45967">
    <property type="entry name" value="G-BOX-BINDING FACTOR 3-RELATED"/>
    <property type="match status" value="1"/>
</dbReference>
<dbReference type="GO" id="GO:0005634">
    <property type="term" value="C:nucleus"/>
    <property type="evidence" value="ECO:0000318"/>
    <property type="project" value="GO_Central"/>
</dbReference>
<feature type="region of interest" description="Disordered" evidence="7">
    <location>
        <begin position="396"/>
        <end position="496"/>
    </location>
</feature>
<evidence type="ECO:0000313" key="10">
    <source>
        <dbReference type="Proteomes" id="UP000000768"/>
    </source>
</evidence>
<dbReference type="SMART" id="SM00338">
    <property type="entry name" value="BRLZ"/>
    <property type="match status" value="1"/>
</dbReference>
<name>A0A1W0W2W1_SORBI</name>
<dbReference type="InterPro" id="IPR044827">
    <property type="entry name" value="GBF-like"/>
</dbReference>
<evidence type="ECO:0000256" key="1">
    <source>
        <dbReference type="ARBA" id="ARBA00004123"/>
    </source>
</evidence>
<dbReference type="Gramene" id="OQU88693">
    <property type="protein sequence ID" value="OQU88693"/>
    <property type="gene ID" value="SORBI_3002G076100"/>
</dbReference>
<dbReference type="GO" id="GO:0043565">
    <property type="term" value="F:sequence-specific DNA binding"/>
    <property type="evidence" value="ECO:0000318"/>
    <property type="project" value="GO_Central"/>
</dbReference>
<dbReference type="CDD" id="cd14702">
    <property type="entry name" value="bZIP_plant_GBF1"/>
    <property type="match status" value="1"/>
</dbReference>
<feature type="region of interest" description="Disordered" evidence="7">
    <location>
        <begin position="232"/>
        <end position="298"/>
    </location>
</feature>
<dbReference type="InterPro" id="IPR045314">
    <property type="entry name" value="bZIP_plant_GBF1"/>
</dbReference>
<evidence type="ECO:0000256" key="2">
    <source>
        <dbReference type="ARBA" id="ARBA00007163"/>
    </source>
</evidence>
<evidence type="ECO:0000256" key="3">
    <source>
        <dbReference type="ARBA" id="ARBA00023015"/>
    </source>
</evidence>
<dbReference type="PANTHER" id="PTHR45967:SF26">
    <property type="entry name" value="OS07G0209800 PROTEIN"/>
    <property type="match status" value="1"/>
</dbReference>
<keyword evidence="6" id="KW-0539">Nucleus</keyword>
<dbReference type="GO" id="GO:0003700">
    <property type="term" value="F:DNA-binding transcription factor activity"/>
    <property type="evidence" value="ECO:0007669"/>
    <property type="project" value="InterPro"/>
</dbReference>
<comment type="similarity">
    <text evidence="2">Belongs to the bZIP family.</text>
</comment>
<feature type="domain" description="BZIP" evidence="8">
    <location>
        <begin position="546"/>
        <end position="609"/>
    </location>
</feature>